<proteinExistence type="predicted"/>
<feature type="region of interest" description="Disordered" evidence="1">
    <location>
        <begin position="481"/>
        <end position="512"/>
    </location>
</feature>
<dbReference type="AlphaFoldDB" id="A0A1N6EBH7"/>
<gene>
    <name evidence="2" type="ORF">SAMN05444168_0413</name>
</gene>
<sequence>MTNLKLPSAYFPIEEGELLTKYFSRTSANAHHDVLTAAWYAPSGLDRYIEPFKDVIGTFEDLRGHHTFLPLQLRTTNPEQADTIIKHTRHKYAGGILAPLGMNGPNGGRFQVLPTMCPECAQSNIALCGTPFWNRANMVPGLLFCSEHKRPFEVGCEGCAVTQDHNKLVWPGQHCGCGLRPLEEVSKMSSSQQEHEVELHRVTKLLLNPDYMPGFTRDAIAEVARRRSQELGLIEDDVMQTELAHDHLSQHSMKRLLERSGILSTGGLSCDHVTGKLVYLNPLQSTVLLMALFDDWSDVENAVEEINAGDIQLKPLNPKPGKKLLEPEPLNYHTLRQRMYMERNRGWLRAREQLKYIAVREKNPHLNHAGIRLEVGCPRHWAPTVESLKAAGESVPTIIFDPEKNEVIDRLLSERVVSVALELAYSKCEKRVSVDRLLAGTILSKNTQYRHLYPLTDEALTRYTESHDDWCARVGRPLSKNAAGRARAREKSNRTSPGPRKNQRHSDQSSVSPLVDFLLSSDGEQDASEAALGFE</sequence>
<evidence type="ECO:0008006" key="4">
    <source>
        <dbReference type="Google" id="ProtNLM"/>
    </source>
</evidence>
<dbReference type="Proteomes" id="UP000184693">
    <property type="component" value="Unassembled WGS sequence"/>
</dbReference>
<evidence type="ECO:0000313" key="2">
    <source>
        <dbReference type="EMBL" id="SIN80380.1"/>
    </source>
</evidence>
<evidence type="ECO:0000313" key="3">
    <source>
        <dbReference type="Proteomes" id="UP000184693"/>
    </source>
</evidence>
<accession>A0A1N6EBH7</accession>
<name>A0A1N6EBH7_9BURK</name>
<dbReference type="OrthoDB" id="470139at2"/>
<protein>
    <recommendedName>
        <fullName evidence="4">TniQ protein</fullName>
    </recommendedName>
</protein>
<reference evidence="2 3" key="1">
    <citation type="submission" date="2016-11" db="EMBL/GenBank/DDBJ databases">
        <authorList>
            <person name="Jaros S."/>
            <person name="Januszkiewicz K."/>
            <person name="Wedrychowicz H."/>
        </authorList>
    </citation>
    <scope>NUCLEOTIDE SEQUENCE [LARGE SCALE GENOMIC DNA]</scope>
    <source>
        <strain evidence="2 3">GAS86</strain>
    </source>
</reference>
<organism evidence="2 3">
    <name type="scientific">Paraburkholderia phenazinium</name>
    <dbReference type="NCBI Taxonomy" id="60549"/>
    <lineage>
        <taxon>Bacteria</taxon>
        <taxon>Pseudomonadati</taxon>
        <taxon>Pseudomonadota</taxon>
        <taxon>Betaproteobacteria</taxon>
        <taxon>Burkholderiales</taxon>
        <taxon>Burkholderiaceae</taxon>
        <taxon>Paraburkholderia</taxon>
    </lineage>
</organism>
<evidence type="ECO:0000256" key="1">
    <source>
        <dbReference type="SAM" id="MobiDB-lite"/>
    </source>
</evidence>
<dbReference type="RefSeq" id="WP_074262756.1">
    <property type="nucleotide sequence ID" value="NZ_FSRM01000001.1"/>
</dbReference>
<dbReference type="EMBL" id="FSRM01000001">
    <property type="protein sequence ID" value="SIN80380.1"/>
    <property type="molecule type" value="Genomic_DNA"/>
</dbReference>